<name>A0A1H5SBL7_XYLRU</name>
<organism evidence="1 2">
    <name type="scientific">Xylanibacter ruminicola</name>
    <name type="common">Prevotella ruminicola</name>
    <dbReference type="NCBI Taxonomy" id="839"/>
    <lineage>
        <taxon>Bacteria</taxon>
        <taxon>Pseudomonadati</taxon>
        <taxon>Bacteroidota</taxon>
        <taxon>Bacteroidia</taxon>
        <taxon>Bacteroidales</taxon>
        <taxon>Prevotellaceae</taxon>
        <taxon>Xylanibacter</taxon>
    </lineage>
</organism>
<accession>A0A1H5SBL7</accession>
<protein>
    <recommendedName>
        <fullName evidence="3">DUF4157 domain-containing protein</fullName>
    </recommendedName>
</protein>
<dbReference type="RefSeq" id="WP_103915111.1">
    <property type="nucleotide sequence ID" value="NZ_FNUV01000001.1"/>
</dbReference>
<dbReference type="EMBL" id="FNUV01000001">
    <property type="protein sequence ID" value="SEF47794.1"/>
    <property type="molecule type" value="Genomic_DNA"/>
</dbReference>
<evidence type="ECO:0000313" key="1">
    <source>
        <dbReference type="EMBL" id="SEF47794.1"/>
    </source>
</evidence>
<evidence type="ECO:0000313" key="2">
    <source>
        <dbReference type="Proteomes" id="UP000236735"/>
    </source>
</evidence>
<proteinExistence type="predicted"/>
<dbReference type="AlphaFoldDB" id="A0A1H5SBL7"/>
<sequence>MMILKKIYNRHIPAKGFTAMTVSPFVFVRRDLAWRFNSIVERHETTHALQQIETLWVPFLVIYGLEWLLKLPFCNFDTSKAYRSISFEQEAYDHQMEVYYNEVRRHYAWLRYLFTIKT</sequence>
<gene>
    <name evidence="1" type="ORF">SAMN05216354_0602</name>
</gene>
<evidence type="ECO:0008006" key="3">
    <source>
        <dbReference type="Google" id="ProtNLM"/>
    </source>
</evidence>
<dbReference type="Proteomes" id="UP000236735">
    <property type="component" value="Unassembled WGS sequence"/>
</dbReference>
<reference evidence="1 2" key="1">
    <citation type="submission" date="2016-10" db="EMBL/GenBank/DDBJ databases">
        <authorList>
            <person name="de Groot N.N."/>
        </authorList>
    </citation>
    <scope>NUCLEOTIDE SEQUENCE [LARGE SCALE GENOMIC DNA]</scope>
    <source>
        <strain evidence="1 2">AR32</strain>
    </source>
</reference>